<evidence type="ECO:0000313" key="1">
    <source>
        <dbReference type="EMBL" id="JAT91603.1"/>
    </source>
</evidence>
<feature type="non-terminal residue" evidence="1">
    <location>
        <position position="178"/>
    </location>
</feature>
<dbReference type="AlphaFoldDB" id="A0A1E1WX49"/>
<feature type="non-terminal residue" evidence="1">
    <location>
        <position position="1"/>
    </location>
</feature>
<accession>A0A1E1WX49</accession>
<reference evidence="1" key="1">
    <citation type="journal article" date="2017" name="Front. Cell. Infect. Microbiol.">
        <title>The Distinct Transcriptional Response of the Midgut of Amblyomma sculptum and Amblyomma aureolatum Ticks to Rickettsia rickettsii Correlates to Their Differences in Susceptibility to Infection.</title>
        <authorList>
            <person name="Martins L.A."/>
            <person name="Galletti M.F.B.M."/>
            <person name="Ribeiro J.M."/>
            <person name="Fujita A."/>
            <person name="Costa F.B."/>
            <person name="Labruna M.B."/>
            <person name="Daffre S."/>
            <person name="Fogaca A.C."/>
        </authorList>
    </citation>
    <scope>NUCLEOTIDE SEQUENCE</scope>
</reference>
<dbReference type="PANTHER" id="PTHR47577">
    <property type="entry name" value="THAP DOMAIN-CONTAINING PROTEIN 6"/>
    <property type="match status" value="1"/>
</dbReference>
<dbReference type="EMBL" id="GFAC01007585">
    <property type="protein sequence ID" value="JAT91603.1"/>
    <property type="molecule type" value="mRNA"/>
</dbReference>
<organism evidence="1">
    <name type="scientific">Amblyomma aureolatum</name>
    <dbReference type="NCBI Taxonomy" id="187763"/>
    <lineage>
        <taxon>Eukaryota</taxon>
        <taxon>Metazoa</taxon>
        <taxon>Ecdysozoa</taxon>
        <taxon>Arthropoda</taxon>
        <taxon>Chelicerata</taxon>
        <taxon>Arachnida</taxon>
        <taxon>Acari</taxon>
        <taxon>Parasitiformes</taxon>
        <taxon>Ixodida</taxon>
        <taxon>Ixodoidea</taxon>
        <taxon>Ixodidae</taxon>
        <taxon>Amblyomminae</taxon>
        <taxon>Amblyomma</taxon>
    </lineage>
</organism>
<protein>
    <recommendedName>
        <fullName evidence="2">Transposable element</fullName>
    </recommendedName>
</protein>
<evidence type="ECO:0008006" key="2">
    <source>
        <dbReference type="Google" id="ProtNLM"/>
    </source>
</evidence>
<name>A0A1E1WX49_9ACAR</name>
<dbReference type="PANTHER" id="PTHR47577:SF2">
    <property type="entry name" value="THAP DOMAIN CONTAINING 9"/>
    <property type="match status" value="1"/>
</dbReference>
<proteinExistence type="evidence at transcript level"/>
<sequence length="178" mass="19752">TGRQKLIDRFLDDGNLDAADALLTKAVPDHSSVVVASSDCRLIFYIAGYVARKCVLKTGCERCLNILLLTKEATDNLNMAELVRLKDNGGLLYPSSKLFKFVSDLEESFTTCFSLLELHSESVLDVLDLVKKKQQTKLGCSEHADSIAAEVTAFYLTTRLHFFTKAINRASNNKRQAS</sequence>